<proteinExistence type="predicted"/>
<feature type="repeat" description="ANK" evidence="3">
    <location>
        <begin position="126"/>
        <end position="158"/>
    </location>
</feature>
<dbReference type="PANTHER" id="PTHR24198">
    <property type="entry name" value="ANKYRIN REPEAT AND PROTEIN KINASE DOMAIN-CONTAINING PROTEIN"/>
    <property type="match status" value="1"/>
</dbReference>
<dbReference type="PANTHER" id="PTHR24198:SF165">
    <property type="entry name" value="ANKYRIN REPEAT-CONTAINING PROTEIN-RELATED"/>
    <property type="match status" value="1"/>
</dbReference>
<protein>
    <submittedName>
        <fullName evidence="4">Ankyrin repeat protein</fullName>
    </submittedName>
</protein>
<organism evidence="4 5">
    <name type="scientific">Mucilaginibacter terrae</name>
    <dbReference type="NCBI Taxonomy" id="1955052"/>
    <lineage>
        <taxon>Bacteria</taxon>
        <taxon>Pseudomonadati</taxon>
        <taxon>Bacteroidota</taxon>
        <taxon>Sphingobacteriia</taxon>
        <taxon>Sphingobacteriales</taxon>
        <taxon>Sphingobacteriaceae</taxon>
        <taxon>Mucilaginibacter</taxon>
    </lineage>
</organism>
<keyword evidence="1" id="KW-0677">Repeat</keyword>
<dbReference type="Gene3D" id="1.25.40.20">
    <property type="entry name" value="Ankyrin repeat-containing domain"/>
    <property type="match status" value="1"/>
</dbReference>
<dbReference type="PROSITE" id="PS50297">
    <property type="entry name" value="ANK_REP_REGION"/>
    <property type="match status" value="3"/>
</dbReference>
<gene>
    <name evidence="4" type="ORF">QE417_001594</name>
</gene>
<dbReference type="SMART" id="SM00248">
    <property type="entry name" value="ANK"/>
    <property type="match status" value="4"/>
</dbReference>
<evidence type="ECO:0000313" key="4">
    <source>
        <dbReference type="EMBL" id="MDT3402522.1"/>
    </source>
</evidence>
<feature type="repeat" description="ANK" evidence="3">
    <location>
        <begin position="91"/>
        <end position="123"/>
    </location>
</feature>
<keyword evidence="2 3" id="KW-0040">ANK repeat</keyword>
<dbReference type="Pfam" id="PF12796">
    <property type="entry name" value="Ank_2"/>
    <property type="match status" value="1"/>
</dbReference>
<dbReference type="PROSITE" id="PS50088">
    <property type="entry name" value="ANK_REPEAT"/>
    <property type="match status" value="3"/>
</dbReference>
<evidence type="ECO:0000256" key="2">
    <source>
        <dbReference type="ARBA" id="ARBA00023043"/>
    </source>
</evidence>
<evidence type="ECO:0000256" key="1">
    <source>
        <dbReference type="ARBA" id="ARBA00022737"/>
    </source>
</evidence>
<dbReference type="SUPFAM" id="SSF48403">
    <property type="entry name" value="Ankyrin repeat"/>
    <property type="match status" value="1"/>
</dbReference>
<reference evidence="5" key="1">
    <citation type="submission" date="2023-07" db="EMBL/GenBank/DDBJ databases">
        <title>Functional and genomic diversity of the sorghum phyllosphere microbiome.</title>
        <authorList>
            <person name="Shade A."/>
        </authorList>
    </citation>
    <scope>NUCLEOTIDE SEQUENCE [LARGE SCALE GENOMIC DNA]</scope>
    <source>
        <strain evidence="5">SORGH_AS_0422</strain>
    </source>
</reference>
<dbReference type="Proteomes" id="UP001258315">
    <property type="component" value="Unassembled WGS sequence"/>
</dbReference>
<keyword evidence="5" id="KW-1185">Reference proteome</keyword>
<comment type="caution">
    <text evidence="4">The sequence shown here is derived from an EMBL/GenBank/DDBJ whole genome shotgun (WGS) entry which is preliminary data.</text>
</comment>
<accession>A0ABU3GRX6</accession>
<dbReference type="InterPro" id="IPR036770">
    <property type="entry name" value="Ankyrin_rpt-contain_sf"/>
</dbReference>
<feature type="repeat" description="ANK" evidence="3">
    <location>
        <begin position="159"/>
        <end position="191"/>
    </location>
</feature>
<dbReference type="RefSeq" id="WP_311949081.1">
    <property type="nucleotide sequence ID" value="NZ_JAVLVU010000001.1"/>
</dbReference>
<dbReference type="EMBL" id="JAVLVU010000001">
    <property type="protein sequence ID" value="MDT3402522.1"/>
    <property type="molecule type" value="Genomic_DNA"/>
</dbReference>
<name>A0ABU3GRX6_9SPHI</name>
<dbReference type="Pfam" id="PF00023">
    <property type="entry name" value="Ank"/>
    <property type="match status" value="1"/>
</dbReference>
<evidence type="ECO:0000313" key="5">
    <source>
        <dbReference type="Proteomes" id="UP001258315"/>
    </source>
</evidence>
<evidence type="ECO:0000256" key="3">
    <source>
        <dbReference type="PROSITE-ProRule" id="PRU00023"/>
    </source>
</evidence>
<dbReference type="InterPro" id="IPR002110">
    <property type="entry name" value="Ankyrin_rpt"/>
</dbReference>
<sequence length="214" mass="23480">MGQLEYLITTGDLYNLNQLLSQNPSLAKNAVSDDVSPLMLSCYYKKPDATNILLKYLDEVDIFEAAAVGKFDILAYQVYNNPEQIHEYNADGFTPLALACYFGNYEAARYLIFKGADANQPLNGPSGIRPIHLAVAGNHLDIARMLIEHNVQINTQHDTGITPLHYAAKNGNLEMLVVLLEEGADVSIKMDDGALPADLALNNGHFEIADILSL</sequence>